<protein>
    <recommendedName>
        <fullName evidence="5">Spermidine synthase</fullName>
    </recommendedName>
</protein>
<dbReference type="OrthoDB" id="9761985at2"/>
<accession>A0A1I6L6J1</accession>
<dbReference type="PANTHER" id="PTHR43317">
    <property type="entry name" value="THERMOSPERMINE SYNTHASE ACAULIS5"/>
    <property type="match status" value="1"/>
</dbReference>
<feature type="transmembrane region" description="Helical" evidence="2">
    <location>
        <begin position="39"/>
        <end position="58"/>
    </location>
</feature>
<evidence type="ECO:0000313" key="4">
    <source>
        <dbReference type="Proteomes" id="UP000199024"/>
    </source>
</evidence>
<reference evidence="3 4" key="1">
    <citation type="submission" date="2016-10" db="EMBL/GenBank/DDBJ databases">
        <authorList>
            <person name="de Groot N.N."/>
        </authorList>
    </citation>
    <scope>NUCLEOTIDE SEQUENCE [LARGE SCALE GENOMIC DNA]</scope>
    <source>
        <strain evidence="3 4">DSM 21001</strain>
    </source>
</reference>
<feature type="transmembrane region" description="Helical" evidence="2">
    <location>
        <begin position="327"/>
        <end position="351"/>
    </location>
</feature>
<keyword evidence="2" id="KW-0472">Membrane</keyword>
<dbReference type="PANTHER" id="PTHR43317:SF1">
    <property type="entry name" value="THERMOSPERMINE SYNTHASE ACAULIS5"/>
    <property type="match status" value="1"/>
</dbReference>
<evidence type="ECO:0000256" key="2">
    <source>
        <dbReference type="SAM" id="Phobius"/>
    </source>
</evidence>
<organism evidence="3 4">
    <name type="scientific">Granulicella pectinivorans</name>
    <dbReference type="NCBI Taxonomy" id="474950"/>
    <lineage>
        <taxon>Bacteria</taxon>
        <taxon>Pseudomonadati</taxon>
        <taxon>Acidobacteriota</taxon>
        <taxon>Terriglobia</taxon>
        <taxon>Terriglobales</taxon>
        <taxon>Acidobacteriaceae</taxon>
        <taxon>Granulicella</taxon>
    </lineage>
</organism>
<dbReference type="EMBL" id="FOZL01000001">
    <property type="protein sequence ID" value="SFR99103.1"/>
    <property type="molecule type" value="Genomic_DNA"/>
</dbReference>
<gene>
    <name evidence="3" type="ORF">SAMN05421771_0340</name>
</gene>
<dbReference type="SUPFAM" id="SSF53335">
    <property type="entry name" value="S-adenosyl-L-methionine-dependent methyltransferases"/>
    <property type="match status" value="1"/>
</dbReference>
<keyword evidence="2" id="KW-0812">Transmembrane</keyword>
<feature type="transmembrane region" description="Helical" evidence="2">
    <location>
        <begin position="233"/>
        <end position="255"/>
    </location>
</feature>
<keyword evidence="2" id="KW-1133">Transmembrane helix</keyword>
<feature type="transmembrane region" description="Helical" evidence="2">
    <location>
        <begin position="169"/>
        <end position="186"/>
    </location>
</feature>
<dbReference type="Gene3D" id="3.40.50.150">
    <property type="entry name" value="Vaccinia Virus protein VP39"/>
    <property type="match status" value="1"/>
</dbReference>
<feature type="transmembrane region" description="Helical" evidence="2">
    <location>
        <begin position="207"/>
        <end position="227"/>
    </location>
</feature>
<dbReference type="InterPro" id="IPR029063">
    <property type="entry name" value="SAM-dependent_MTases_sf"/>
</dbReference>
<feature type="transmembrane region" description="Helical" evidence="2">
    <location>
        <begin position="357"/>
        <end position="374"/>
    </location>
</feature>
<feature type="transmembrane region" description="Helical" evidence="2">
    <location>
        <begin position="70"/>
        <end position="89"/>
    </location>
</feature>
<dbReference type="NCBIfam" id="NF037959">
    <property type="entry name" value="MFS_SpdSyn"/>
    <property type="match status" value="1"/>
</dbReference>
<feature type="transmembrane region" description="Helical" evidence="2">
    <location>
        <begin position="267"/>
        <end position="284"/>
    </location>
</feature>
<evidence type="ECO:0008006" key="5">
    <source>
        <dbReference type="Google" id="ProtNLM"/>
    </source>
</evidence>
<feature type="transmembrane region" description="Helical" evidence="2">
    <location>
        <begin position="101"/>
        <end position="123"/>
    </location>
</feature>
<evidence type="ECO:0000256" key="1">
    <source>
        <dbReference type="ARBA" id="ARBA00023115"/>
    </source>
</evidence>
<dbReference type="GO" id="GO:0006596">
    <property type="term" value="P:polyamine biosynthetic process"/>
    <property type="evidence" value="ECO:0007669"/>
    <property type="project" value="UniProtKB-KW"/>
</dbReference>
<dbReference type="AlphaFoldDB" id="A0A1I6L6J1"/>
<proteinExistence type="predicted"/>
<name>A0A1I6L6J1_9BACT</name>
<feature type="transmembrane region" description="Helical" evidence="2">
    <location>
        <begin position="135"/>
        <end position="157"/>
    </location>
</feature>
<dbReference type="RefSeq" id="WP_089836025.1">
    <property type="nucleotide sequence ID" value="NZ_FOZL01000001.1"/>
</dbReference>
<keyword evidence="1" id="KW-0620">Polyamine biosynthesis</keyword>
<sequence length="663" mass="71647">MTATRTGFGATVFLGAFLLFLLEPMAAKGLLPILGGSSAVWITCLVFFQTMLLGGYLYAHWLTRSGMRRVHIGLLVAGVAALFLAQHLGAMGDAQHPVATIFRTLGITIGLPFLLLGATSPLLQVWMARIEGTGVRYGLFALSNVGSLLGLLAYPLLIEPHVSLRGQRVGWAVGFAVYAALAAWLASRPGVWQREVVEETVEPRTEGWVRAMWFLLPMGAALQLAAVTSHLTVNIAAIPLLWMLPLAAYLVSFIVAFELPRLYQRGIVVRLLVVMMAGLGYALTKTDSGLPIAISIPFFLVEMFAACLFCHAEVYRLRPSGRHEATAFYLLVAAGGVAGTFYVALVSPLVFSANYDLGISFLVTAALALAVTWKDGWAQRLLWGVGTVLLLALVIGLHVAYGRRVLEIRRNFYGTLRVTENDSPAGPIRMLTNGTIQHGTQIVRQPGLERMPTTYYAWDSGVGLALKGAHRVGVVGLGVGTLAAYGKQGDSIRFYEINPLVRPVAERWFSYIHDSAATISFADGDGRASLHAETPRGFDVLVVDAFSGDAIPLHLLTVEAMREYKRHLGPHGVIAFHVSNQYLNLAPEIAALAKASGMEARLFDTGGDAPKGEYRAEWVLLSGDPAYFERDGMGGATIAAVPGVTAWTDDYSSLLPLVEWGRP</sequence>
<feature type="transmembrane region" description="Helical" evidence="2">
    <location>
        <begin position="381"/>
        <end position="401"/>
    </location>
</feature>
<evidence type="ECO:0000313" key="3">
    <source>
        <dbReference type="EMBL" id="SFR99103.1"/>
    </source>
</evidence>
<dbReference type="Proteomes" id="UP000199024">
    <property type="component" value="Unassembled WGS sequence"/>
</dbReference>
<feature type="transmembrane region" description="Helical" evidence="2">
    <location>
        <begin position="290"/>
        <end position="315"/>
    </location>
</feature>
<keyword evidence="4" id="KW-1185">Reference proteome</keyword>
<dbReference type="STRING" id="474950.SAMN05421771_0340"/>